<dbReference type="Proteomes" id="UP001257627">
    <property type="component" value="Unassembled WGS sequence"/>
</dbReference>
<reference evidence="2 3" key="1">
    <citation type="submission" date="2023-02" db="EMBL/GenBank/DDBJ databases">
        <authorList>
            <person name="Maleckis M."/>
        </authorList>
    </citation>
    <scope>NUCLEOTIDE SEQUENCE [LARGE SCALE GENOMIC DNA]</scope>
    <source>
        <strain evidence="2 3">P8-A2</strain>
    </source>
</reference>
<gene>
    <name evidence="2" type="ORF">PU648_44645</name>
</gene>
<evidence type="ECO:0000256" key="1">
    <source>
        <dbReference type="SAM" id="MobiDB-lite"/>
    </source>
</evidence>
<evidence type="ECO:0000313" key="2">
    <source>
        <dbReference type="EMBL" id="MDU8999324.1"/>
    </source>
</evidence>
<comment type="caution">
    <text evidence="2">The sequence shown here is derived from an EMBL/GenBank/DDBJ whole genome shotgun (WGS) entry which is preliminary data.</text>
</comment>
<organism evidence="2 3">
    <name type="scientific">Streptomyces mirabilis</name>
    <dbReference type="NCBI Taxonomy" id="68239"/>
    <lineage>
        <taxon>Bacteria</taxon>
        <taxon>Bacillati</taxon>
        <taxon>Actinomycetota</taxon>
        <taxon>Actinomycetes</taxon>
        <taxon>Kitasatosporales</taxon>
        <taxon>Streptomycetaceae</taxon>
        <taxon>Streptomyces</taxon>
    </lineage>
</organism>
<feature type="compositionally biased region" description="Gly residues" evidence="1">
    <location>
        <begin position="1617"/>
        <end position="1632"/>
    </location>
</feature>
<sequence length="1632" mass="175949">MSGDQLLESGAVLPLGEGAGDVLTARTYGHPVLEGRTVVRLVPEAIGPAEDLALEYLGFGTADAAPVGRVRRQSLGFPAWALVNDPVNGHHALAVVKEMERLTRMVSSKPGHAKDGFDEIGARLDRSVPHFLPTYYEQVARLFLAAESRQHAASFFGKARAAEQRHALDVDEDRLREVFLEFAGAGALSGKALREHAKGLAARLSGTDAYDQFRTLSSQRCAAGIAPYAGMLEDLRRLAKGAGLDPRAEERALLAEILPSGAMNRAAGSFWNSALPALAELAHEDPAVRERLLTLMPSTGGDQREEFDAAWLALLDACGAIGLLLDGTVDAADWLSSWDRHRQRGWRQRKRLVEELALVERLAPRLIADGKPVRLLREQGWNSYVDLDLLDTALAAGVPVADPSPETEGLELRYWTDDERPGRRDLATVTADPRFAPLLRRAVESLSLVDGPASGPSVRVRRLADHPALRTAVAGWLRDRADALAEPVGVPGLDELLAKVSRFSAPAVLATAPEAVRRIVGFDPAPVLGRTLRAGILDELGWPALEEALDTLGRVTPPASGPHPWQHQHGRSYQYADAWPALIVRVETQVALAGPDALLDARTLTLPSQGRQYGEPTVRHVDGQWLIASGYGNEQRAVWSGRPADVFKPTGLPGGWYGGHPVSLALPDGGRCFGGRPVHAGDTTFAEQRREIASDGISYWVLHENRWHEYDPASAKRGRMSVPAFFDSALADARPGIVLTQTDCRLLPVQPGLEGSPFGSKDGLLGWWVTHDQNSGAWTACSVDGNRSPATTKGVPAPPLRLPGGAVLHPVQTGWNRTIVELCDRDGLSLARVQLGDRGSAHAAGTRFLPPLWYWHALRPRDEHGSAALRAVTDADATALLAAVRDGESPREAVARLLPAVTDERLALGVAGLVEETARCARRIATLGEQAERAERPVAAPQDEEEVRHAYDHVLREALRELTAPGHFYGYYGNEQHATTAVDQLRALRSLLAPGTPPSKFPFVGTGVAWLSLTGPGTVAAALRAAAPTTPEGRRAGLLEFLDVVLSVGDGVLVDPRGRLRVVQLKASRSERPERVGEVLAAGDRRLLILSCQKVDAGDAYCNAVEYDPAGEFGPWEGFALVESEIRGTPGDEALAPAVRRLVALVRERGPLPYRPEQAREFAERVGVSAVAGALLLLGLPGLNSYGKDGLLPAEHLQPLGAKSAEAQAARTALGELSVAERQLFTAALIPTDPERMERLWTDGFDLEPVVRIWIERRGQRRAAPPELIARMVSEIGPGRMLDAVLNPQARPELTGRTEQRMRGNGLEPLDAQALFTGSTLAAYVGMLRWLAYRLPYGDPLRATLPETLRMLRERLTDPGLLLDLGVTWGHDGNTVSTRVRETFGLPAQGGGDTEGLLRAGPAIVLAPMRHRSEWDTVWLRPSAVLSQAGEEGGPDHPALKLLAALSRDSGQLQSLRTLLSEEFTALVTADGPPGAAQHPAHSVPELVAEAAQRCGLSEDAAGLYLMLLALPDPTDRNQAAWTGWKPARLKRARAELAATGLVVEAKRSRAGRAQFLPGGWLEHKAPRLPVESWKAPLLPETAHGFVVPDRPVPELFARAWRRVVEGDAPGFEEFAGRGGRGGRGGRSGGRA</sequence>
<dbReference type="RefSeq" id="WP_316736002.1">
    <property type="nucleotide sequence ID" value="NZ_JARAKF010000001.1"/>
</dbReference>
<keyword evidence="3" id="KW-1185">Reference proteome</keyword>
<dbReference type="EMBL" id="JARAKF010000001">
    <property type="protein sequence ID" value="MDU8999324.1"/>
    <property type="molecule type" value="Genomic_DNA"/>
</dbReference>
<accession>A0ABU3V0Q7</accession>
<evidence type="ECO:0008006" key="4">
    <source>
        <dbReference type="Google" id="ProtNLM"/>
    </source>
</evidence>
<feature type="region of interest" description="Disordered" evidence="1">
    <location>
        <begin position="1612"/>
        <end position="1632"/>
    </location>
</feature>
<proteinExistence type="predicted"/>
<name>A0ABU3V0Q7_9ACTN</name>
<evidence type="ECO:0000313" key="3">
    <source>
        <dbReference type="Proteomes" id="UP001257627"/>
    </source>
</evidence>
<protein>
    <recommendedName>
        <fullName evidence="4">DNA-binding protein</fullName>
    </recommendedName>
</protein>